<organism evidence="1">
    <name type="scientific">marine sediment metagenome</name>
    <dbReference type="NCBI Taxonomy" id="412755"/>
    <lineage>
        <taxon>unclassified sequences</taxon>
        <taxon>metagenomes</taxon>
        <taxon>ecological metagenomes</taxon>
    </lineage>
</organism>
<proteinExistence type="predicted"/>
<gene>
    <name evidence="1" type="ORF">LCGC14_2712450</name>
</gene>
<dbReference type="EMBL" id="LAZR01048629">
    <property type="protein sequence ID" value="KKK91488.1"/>
    <property type="molecule type" value="Genomic_DNA"/>
</dbReference>
<protein>
    <recommendedName>
        <fullName evidence="2">DUF2190 domain-containing protein</fullName>
    </recommendedName>
</protein>
<sequence>MAIATQIIAPRLVVTRVCAEATNIPKGTVMKLSGTNTVIASSANEDPFGGITIEEFTGGEGLTHVSCAMDGVWQMTTTAAAIAVGQMVMVGGANALTLAVEADYPKGCVVGQAEEARTGTNSIRVRVGVF</sequence>
<name>A0A0F8ZCM2_9ZZZZ</name>
<accession>A0A0F8ZCM2</accession>
<dbReference type="AlphaFoldDB" id="A0A0F8ZCM2"/>
<evidence type="ECO:0000313" key="1">
    <source>
        <dbReference type="EMBL" id="KKK91488.1"/>
    </source>
</evidence>
<comment type="caution">
    <text evidence="1">The sequence shown here is derived from an EMBL/GenBank/DDBJ whole genome shotgun (WGS) entry which is preliminary data.</text>
</comment>
<evidence type="ECO:0008006" key="2">
    <source>
        <dbReference type="Google" id="ProtNLM"/>
    </source>
</evidence>
<reference evidence="1" key="1">
    <citation type="journal article" date="2015" name="Nature">
        <title>Complex archaea that bridge the gap between prokaryotes and eukaryotes.</title>
        <authorList>
            <person name="Spang A."/>
            <person name="Saw J.H."/>
            <person name="Jorgensen S.L."/>
            <person name="Zaremba-Niedzwiedzka K."/>
            <person name="Martijn J."/>
            <person name="Lind A.E."/>
            <person name="van Eijk R."/>
            <person name="Schleper C."/>
            <person name="Guy L."/>
            <person name="Ettema T.J."/>
        </authorList>
    </citation>
    <scope>NUCLEOTIDE SEQUENCE</scope>
</reference>